<evidence type="ECO:0000313" key="2">
    <source>
        <dbReference type="Proteomes" id="UP000199600"/>
    </source>
</evidence>
<accession>A0A1A8XZQ6</accession>
<dbReference type="EMBL" id="FLQY01000347">
    <property type="protein sequence ID" value="SBT10415.1"/>
    <property type="molecule type" value="Genomic_DNA"/>
</dbReference>
<proteinExistence type="predicted"/>
<dbReference type="AlphaFoldDB" id="A0A1A8XZQ6"/>
<keyword evidence="2" id="KW-1185">Reference proteome</keyword>
<protein>
    <submittedName>
        <fullName evidence="1">Uncharacterized protein</fullName>
    </submittedName>
</protein>
<sequence length="63" mass="7069">MLTGACPPDYNTVTKMTGQKQALLRLNTCNSIEIDSDQNLRKLWAAFELSEPHSHVGVVLKRK</sequence>
<dbReference type="Proteomes" id="UP000199600">
    <property type="component" value="Unassembled WGS sequence"/>
</dbReference>
<name>A0A1A8XZQ6_9RHOO</name>
<organism evidence="1 2">
    <name type="scientific">Candidatus Propionivibrio aalborgensis</name>
    <dbReference type="NCBI Taxonomy" id="1860101"/>
    <lineage>
        <taxon>Bacteria</taxon>
        <taxon>Pseudomonadati</taxon>
        <taxon>Pseudomonadota</taxon>
        <taxon>Betaproteobacteria</taxon>
        <taxon>Rhodocyclales</taxon>
        <taxon>Rhodocyclaceae</taxon>
        <taxon>Propionivibrio</taxon>
    </lineage>
</organism>
<evidence type="ECO:0000313" key="1">
    <source>
        <dbReference type="EMBL" id="SBT10415.1"/>
    </source>
</evidence>
<gene>
    <name evidence="1" type="ORF">PROAA_460029</name>
</gene>
<reference evidence="1 2" key="1">
    <citation type="submission" date="2016-06" db="EMBL/GenBank/DDBJ databases">
        <authorList>
            <person name="Kjaerup R.B."/>
            <person name="Dalgaard T.S."/>
            <person name="Juul-Madsen H.R."/>
        </authorList>
    </citation>
    <scope>NUCLEOTIDE SEQUENCE [LARGE SCALE GENOMIC DNA]</scope>
    <source>
        <strain evidence="1">2</strain>
    </source>
</reference>